<feature type="compositionally biased region" description="Polar residues" evidence="1">
    <location>
        <begin position="52"/>
        <end position="68"/>
    </location>
</feature>
<gene>
    <name evidence="2" type="ORF">B296_00042564</name>
</gene>
<evidence type="ECO:0000256" key="1">
    <source>
        <dbReference type="SAM" id="MobiDB-lite"/>
    </source>
</evidence>
<feature type="region of interest" description="Disordered" evidence="1">
    <location>
        <begin position="1"/>
        <end position="86"/>
    </location>
</feature>
<feature type="compositionally biased region" description="Basic residues" evidence="1">
    <location>
        <begin position="18"/>
        <end position="29"/>
    </location>
</feature>
<proteinExistence type="predicted"/>
<evidence type="ECO:0000313" key="3">
    <source>
        <dbReference type="Proteomes" id="UP000287651"/>
    </source>
</evidence>
<sequence length="131" mass="14188">MAKPRTISFSEPDGISSRKQKPHFPRKRNTICSLVVNSSSPRQIQPKLDQIPSESAKTNPSQNPTSQGGIAVKGQPFGSGIASKSPQIRGTRCLLQGSKNPEADCSWFLPADWGDGSPLALKLWQTNKTTT</sequence>
<dbReference type="EMBL" id="AMZH03011953">
    <property type="protein sequence ID" value="RRT51952.1"/>
    <property type="molecule type" value="Genomic_DNA"/>
</dbReference>
<comment type="caution">
    <text evidence="2">The sequence shown here is derived from an EMBL/GenBank/DDBJ whole genome shotgun (WGS) entry which is preliminary data.</text>
</comment>
<protein>
    <submittedName>
        <fullName evidence="2">Uncharacterized protein</fullName>
    </submittedName>
</protein>
<organism evidence="2 3">
    <name type="scientific">Ensete ventricosum</name>
    <name type="common">Abyssinian banana</name>
    <name type="synonym">Musa ensete</name>
    <dbReference type="NCBI Taxonomy" id="4639"/>
    <lineage>
        <taxon>Eukaryota</taxon>
        <taxon>Viridiplantae</taxon>
        <taxon>Streptophyta</taxon>
        <taxon>Embryophyta</taxon>
        <taxon>Tracheophyta</taxon>
        <taxon>Spermatophyta</taxon>
        <taxon>Magnoliopsida</taxon>
        <taxon>Liliopsida</taxon>
        <taxon>Zingiberales</taxon>
        <taxon>Musaceae</taxon>
        <taxon>Ensete</taxon>
    </lineage>
</organism>
<evidence type="ECO:0000313" key="2">
    <source>
        <dbReference type="EMBL" id="RRT51952.1"/>
    </source>
</evidence>
<accession>A0A426YJM3</accession>
<name>A0A426YJM3_ENSVE</name>
<dbReference type="Proteomes" id="UP000287651">
    <property type="component" value="Unassembled WGS sequence"/>
</dbReference>
<feature type="compositionally biased region" description="Polar residues" evidence="1">
    <location>
        <begin position="30"/>
        <end position="43"/>
    </location>
</feature>
<dbReference type="AlphaFoldDB" id="A0A426YJM3"/>
<reference evidence="2 3" key="1">
    <citation type="journal article" date="2014" name="Agronomy (Basel)">
        <title>A Draft Genome Sequence for Ensete ventricosum, the Drought-Tolerant Tree Against Hunger.</title>
        <authorList>
            <person name="Harrison J."/>
            <person name="Moore K.A."/>
            <person name="Paszkiewicz K."/>
            <person name="Jones T."/>
            <person name="Grant M."/>
            <person name="Ambacheew D."/>
            <person name="Muzemil S."/>
            <person name="Studholme D.J."/>
        </authorList>
    </citation>
    <scope>NUCLEOTIDE SEQUENCE [LARGE SCALE GENOMIC DNA]</scope>
</reference>